<dbReference type="Gene3D" id="1.10.10.10">
    <property type="entry name" value="Winged helix-like DNA-binding domain superfamily/Winged helix DNA-binding domain"/>
    <property type="match status" value="1"/>
</dbReference>
<evidence type="ECO:0000256" key="5">
    <source>
        <dbReference type="SAM" id="Phobius"/>
    </source>
</evidence>
<dbReference type="InterPro" id="IPR036390">
    <property type="entry name" value="WH_DNA-bd_sf"/>
</dbReference>
<dbReference type="EMBL" id="JABDHM010000046">
    <property type="protein sequence ID" value="KAF5220757.1"/>
    <property type="molecule type" value="Genomic_DNA"/>
</dbReference>
<dbReference type="GO" id="GO:0000724">
    <property type="term" value="P:double-strand break repair via homologous recombination"/>
    <property type="evidence" value="ECO:0007669"/>
    <property type="project" value="TreeGrafter"/>
</dbReference>
<dbReference type="VEuPathDB" id="TriTrypDB:ECC02_006178"/>
<keyword evidence="5" id="KW-1133">Transmembrane helix</keyword>
<dbReference type="Gene3D" id="2.40.50.140">
    <property type="entry name" value="Nucleic acid-binding proteins"/>
    <property type="match status" value="1"/>
</dbReference>
<evidence type="ECO:0000256" key="2">
    <source>
        <dbReference type="ARBA" id="ARBA00007815"/>
    </source>
</evidence>
<dbReference type="InterPro" id="IPR040260">
    <property type="entry name" value="RFA2-like"/>
</dbReference>
<dbReference type="Pfam" id="PF08784">
    <property type="entry name" value="RPA_C"/>
    <property type="match status" value="1"/>
</dbReference>
<feature type="domain" description="Replication protein A C-terminal" evidence="6">
    <location>
        <begin position="223"/>
        <end position="320"/>
    </location>
</feature>
<dbReference type="GO" id="GO:0035861">
    <property type="term" value="C:site of double-strand break"/>
    <property type="evidence" value="ECO:0007669"/>
    <property type="project" value="TreeGrafter"/>
</dbReference>
<comment type="similarity">
    <text evidence="2">Belongs to the replication factor A protein 2 family.</text>
</comment>
<evidence type="ECO:0000313" key="7">
    <source>
        <dbReference type="EMBL" id="KAF5220757.1"/>
    </source>
</evidence>
<dbReference type="GO" id="GO:0000781">
    <property type="term" value="C:chromosome, telomeric region"/>
    <property type="evidence" value="ECO:0007669"/>
    <property type="project" value="TreeGrafter"/>
</dbReference>
<name>A0A7J6Y263_TRYCR</name>
<evidence type="ECO:0000256" key="3">
    <source>
        <dbReference type="ARBA" id="ARBA00023125"/>
    </source>
</evidence>
<evidence type="ECO:0000256" key="1">
    <source>
        <dbReference type="ARBA" id="ARBA00004123"/>
    </source>
</evidence>
<feature type="transmembrane region" description="Helical" evidence="5">
    <location>
        <begin position="12"/>
        <end position="36"/>
    </location>
</feature>
<keyword evidence="5" id="KW-0812">Transmembrane</keyword>
<comment type="subcellular location">
    <subcellularLocation>
        <location evidence="1">Nucleus</location>
    </subcellularLocation>
</comment>
<keyword evidence="4" id="KW-0539">Nucleus</keyword>
<sequence length="324" mass="34875">MELQPNISCLYFFFLLISLLLLFGYPTLLLLLPLGITDVHIVGACACACVQGEAIHNRANMNLNAYGFSGQTASNAGSGAVGAAAGSNQPQRRMHPIRPVTIKQLLEAQRVGEGVMVVDGREVTQATVVGRVIGYEDDTANRVTGALTAKHYGYRITDGTGLLVVRQWMDADHQEEPLPVQCYVRASGTVKVWQNAPIVTGTVRLVSDCNELNYHYLDVILTHLRLTRGNKHAKEEGAVPAVSNTASTLGVQNMLPGGGGKVFATDVLLNAIKQNARGDVGLSMDELAAAARQYGFSVNDVRVALRTLAAEGSVYQTHDNRFNI</sequence>
<dbReference type="AlphaFoldDB" id="A0A7J6Y263"/>
<dbReference type="VEuPathDB" id="TriTrypDB:BCY84_21727"/>
<comment type="caution">
    <text evidence="7">The sequence shown here is derived from an EMBL/GenBank/DDBJ whole genome shotgun (WGS) entry which is preliminary data.</text>
</comment>
<protein>
    <recommendedName>
        <fullName evidence="6">Replication protein A C-terminal domain-containing protein</fullName>
    </recommendedName>
</protein>
<proteinExistence type="inferred from homology"/>
<dbReference type="InterPro" id="IPR036388">
    <property type="entry name" value="WH-like_DNA-bd_sf"/>
</dbReference>
<evidence type="ECO:0000259" key="6">
    <source>
        <dbReference type="Pfam" id="PF08784"/>
    </source>
</evidence>
<accession>A0A7J6Y263</accession>
<gene>
    <name evidence="7" type="ORF">ECC02_006178</name>
</gene>
<dbReference type="InterPro" id="IPR012340">
    <property type="entry name" value="NA-bd_OB-fold"/>
</dbReference>
<organism evidence="7 8">
    <name type="scientific">Trypanosoma cruzi</name>
    <dbReference type="NCBI Taxonomy" id="5693"/>
    <lineage>
        <taxon>Eukaryota</taxon>
        <taxon>Discoba</taxon>
        <taxon>Euglenozoa</taxon>
        <taxon>Kinetoplastea</taxon>
        <taxon>Metakinetoplastina</taxon>
        <taxon>Trypanosomatida</taxon>
        <taxon>Trypanosomatidae</taxon>
        <taxon>Trypanosoma</taxon>
        <taxon>Schizotrypanum</taxon>
    </lineage>
</organism>
<dbReference type="SUPFAM" id="SSF46785">
    <property type="entry name" value="Winged helix' DNA-binding domain"/>
    <property type="match status" value="1"/>
</dbReference>
<dbReference type="PANTHER" id="PTHR13989:SF16">
    <property type="entry name" value="REPLICATION PROTEIN A2"/>
    <property type="match status" value="1"/>
</dbReference>
<keyword evidence="5" id="KW-0472">Membrane</keyword>
<keyword evidence="3" id="KW-0238">DNA-binding</keyword>
<dbReference type="CDD" id="cd04478">
    <property type="entry name" value="RPA2_DBD_D"/>
    <property type="match status" value="1"/>
</dbReference>
<evidence type="ECO:0000313" key="8">
    <source>
        <dbReference type="Proteomes" id="UP000583944"/>
    </source>
</evidence>
<dbReference type="InterPro" id="IPR014892">
    <property type="entry name" value="RPA_C"/>
</dbReference>
<reference evidence="7 8" key="1">
    <citation type="journal article" date="2019" name="Genome Biol. Evol.">
        <title>Nanopore Sequencing Significantly Improves Genome Assembly of the Protozoan Parasite Trypanosoma cruzi.</title>
        <authorList>
            <person name="Diaz-Viraque F."/>
            <person name="Pita S."/>
            <person name="Greif G."/>
            <person name="de Souza R.C.M."/>
            <person name="Iraola G."/>
            <person name="Robello C."/>
        </authorList>
    </citation>
    <scope>NUCLEOTIDE SEQUENCE [LARGE SCALE GENOMIC DNA]</scope>
    <source>
        <strain evidence="7 8">Berenice</strain>
    </source>
</reference>
<dbReference type="GO" id="GO:0003697">
    <property type="term" value="F:single-stranded DNA binding"/>
    <property type="evidence" value="ECO:0007669"/>
    <property type="project" value="TreeGrafter"/>
</dbReference>
<dbReference type="Proteomes" id="UP000583944">
    <property type="component" value="Unassembled WGS sequence"/>
</dbReference>
<evidence type="ECO:0000256" key="4">
    <source>
        <dbReference type="ARBA" id="ARBA00023242"/>
    </source>
</evidence>
<dbReference type="GO" id="GO:0006260">
    <property type="term" value="P:DNA replication"/>
    <property type="evidence" value="ECO:0007669"/>
    <property type="project" value="TreeGrafter"/>
</dbReference>
<dbReference type="GO" id="GO:0006289">
    <property type="term" value="P:nucleotide-excision repair"/>
    <property type="evidence" value="ECO:0007669"/>
    <property type="project" value="TreeGrafter"/>
</dbReference>
<dbReference type="SUPFAM" id="SSF50249">
    <property type="entry name" value="Nucleic acid-binding proteins"/>
    <property type="match status" value="1"/>
</dbReference>
<dbReference type="PANTHER" id="PTHR13989">
    <property type="entry name" value="REPLICATION PROTEIN A-RELATED"/>
    <property type="match status" value="1"/>
</dbReference>
<dbReference type="GO" id="GO:0005662">
    <property type="term" value="C:DNA replication factor A complex"/>
    <property type="evidence" value="ECO:0007669"/>
    <property type="project" value="TreeGrafter"/>
</dbReference>